<evidence type="ECO:0000313" key="5">
    <source>
        <dbReference type="EMBL" id="MBR7783314.1"/>
    </source>
</evidence>
<evidence type="ECO:0000256" key="3">
    <source>
        <dbReference type="ARBA" id="ARBA00022795"/>
    </source>
</evidence>
<dbReference type="EMBL" id="JAGSPN010000011">
    <property type="protein sequence ID" value="MBR7783314.1"/>
    <property type="molecule type" value="Genomic_DNA"/>
</dbReference>
<feature type="coiled-coil region" evidence="4">
    <location>
        <begin position="11"/>
        <end position="63"/>
    </location>
</feature>
<evidence type="ECO:0000256" key="1">
    <source>
        <dbReference type="ARBA" id="ARBA00002397"/>
    </source>
</evidence>
<dbReference type="Gene3D" id="1.20.58.300">
    <property type="entry name" value="FlgN-like"/>
    <property type="match status" value="1"/>
</dbReference>
<keyword evidence="3" id="KW-1005">Bacterial flagellum biogenesis</keyword>
<dbReference type="InterPro" id="IPR036679">
    <property type="entry name" value="FlgN-like_sf"/>
</dbReference>
<proteinExistence type="inferred from homology"/>
<dbReference type="RefSeq" id="WP_212688600.1">
    <property type="nucleotide sequence ID" value="NZ_CAXBSD010000070.1"/>
</dbReference>
<dbReference type="GO" id="GO:0044780">
    <property type="term" value="P:bacterial-type flagellum assembly"/>
    <property type="evidence" value="ECO:0007669"/>
    <property type="project" value="InterPro"/>
</dbReference>
<evidence type="ECO:0000256" key="4">
    <source>
        <dbReference type="SAM" id="Coils"/>
    </source>
</evidence>
<dbReference type="InterPro" id="IPR007809">
    <property type="entry name" value="FlgN-like"/>
</dbReference>
<dbReference type="Pfam" id="PF05130">
    <property type="entry name" value="FlgN"/>
    <property type="match status" value="1"/>
</dbReference>
<accession>A0A941DNK1</accession>
<keyword evidence="5" id="KW-0969">Cilium</keyword>
<name>A0A941DNK1_9BURK</name>
<dbReference type="Proteomes" id="UP000680067">
    <property type="component" value="Unassembled WGS sequence"/>
</dbReference>
<dbReference type="AlphaFoldDB" id="A0A941DNK1"/>
<comment type="function">
    <text evidence="1">Required for the efficient initiation of filament assembly.</text>
</comment>
<protein>
    <submittedName>
        <fullName evidence="5">Flagellar protein FlgN</fullName>
    </submittedName>
</protein>
<keyword evidence="5" id="KW-0282">Flagellum</keyword>
<dbReference type="SUPFAM" id="SSF140566">
    <property type="entry name" value="FlgN-like"/>
    <property type="match status" value="1"/>
</dbReference>
<evidence type="ECO:0000313" key="6">
    <source>
        <dbReference type="Proteomes" id="UP000680067"/>
    </source>
</evidence>
<comment type="similarity">
    <text evidence="2">Belongs to the FlgN family.</text>
</comment>
<gene>
    <name evidence="5" type="ORF">KDM89_14260</name>
</gene>
<keyword evidence="4" id="KW-0175">Coiled coil</keyword>
<evidence type="ECO:0000256" key="2">
    <source>
        <dbReference type="ARBA" id="ARBA00007703"/>
    </source>
</evidence>
<keyword evidence="6" id="KW-1185">Reference proteome</keyword>
<keyword evidence="5" id="KW-0966">Cell projection</keyword>
<organism evidence="5 6">
    <name type="scientific">Undibacterium luofuense</name>
    <dbReference type="NCBI Taxonomy" id="2828733"/>
    <lineage>
        <taxon>Bacteria</taxon>
        <taxon>Pseudomonadati</taxon>
        <taxon>Pseudomonadota</taxon>
        <taxon>Betaproteobacteria</taxon>
        <taxon>Burkholderiales</taxon>
        <taxon>Oxalobacteraceae</taxon>
        <taxon>Undibacterium</taxon>
    </lineage>
</organism>
<reference evidence="5" key="1">
    <citation type="submission" date="2021-04" db="EMBL/GenBank/DDBJ databases">
        <title>novel species isolated from subtropical streams in China.</title>
        <authorList>
            <person name="Lu H."/>
        </authorList>
    </citation>
    <scope>NUCLEOTIDE SEQUENCE</scope>
    <source>
        <strain evidence="5">LFS511W</strain>
    </source>
</reference>
<comment type="caution">
    <text evidence="5">The sequence shown here is derived from an EMBL/GenBank/DDBJ whole genome shotgun (WGS) entry which is preliminary data.</text>
</comment>
<sequence length="160" mass="17702">MTTSAGQQTLKQSLQQELSAMHELHQKLHDEQNALVDDDSASLTQLLDQKNEVLRLLTELEKNRFQLINEAGYRKDASGMREFLDQNAGTAEHALWQDLLSATELAKEKNRVNGTLIARKLAQNQAALNVFQQGSDTGSLYGPSGQTSIRSSPVKGVIVR</sequence>